<dbReference type="KEGG" id="pgr:PGTG_17990"/>
<dbReference type="InParanoid" id="E3L6Z1"/>
<dbReference type="GeneID" id="10537977"/>
<organism evidence="1 2">
    <name type="scientific">Puccinia graminis f. sp. tritici (strain CRL 75-36-700-3 / race SCCL)</name>
    <name type="common">Black stem rust fungus</name>
    <dbReference type="NCBI Taxonomy" id="418459"/>
    <lineage>
        <taxon>Eukaryota</taxon>
        <taxon>Fungi</taxon>
        <taxon>Dikarya</taxon>
        <taxon>Basidiomycota</taxon>
        <taxon>Pucciniomycotina</taxon>
        <taxon>Pucciniomycetes</taxon>
        <taxon>Pucciniales</taxon>
        <taxon>Pucciniaceae</taxon>
        <taxon>Puccinia</taxon>
    </lineage>
</organism>
<keyword evidence="2" id="KW-1185">Reference proteome</keyword>
<dbReference type="Proteomes" id="UP000008783">
    <property type="component" value="Unassembled WGS sequence"/>
</dbReference>
<proteinExistence type="predicted"/>
<dbReference type="AlphaFoldDB" id="E3L6Z1"/>
<name>E3L6Z1_PUCGT</name>
<reference key="1">
    <citation type="submission" date="2007-01" db="EMBL/GenBank/DDBJ databases">
        <title>The Genome Sequence of Puccinia graminis f. sp. tritici Strain CRL 75-36-700-3.</title>
        <authorList>
            <consortium name="The Broad Institute Genome Sequencing Platform"/>
            <person name="Birren B."/>
            <person name="Lander E."/>
            <person name="Galagan J."/>
            <person name="Nusbaum C."/>
            <person name="Devon K."/>
            <person name="Cuomo C."/>
            <person name="Jaffe D."/>
            <person name="Butler J."/>
            <person name="Alvarez P."/>
            <person name="Gnerre S."/>
            <person name="Grabherr M."/>
            <person name="Mauceli E."/>
            <person name="Brockman W."/>
            <person name="Young S."/>
            <person name="LaButti K."/>
            <person name="Sykes S."/>
            <person name="DeCaprio D."/>
            <person name="Crawford M."/>
            <person name="Koehrsen M."/>
            <person name="Engels R."/>
            <person name="Montgomery P."/>
            <person name="Pearson M."/>
            <person name="Howarth C."/>
            <person name="Larson L."/>
            <person name="White J."/>
            <person name="Zeng Q."/>
            <person name="Kodira C."/>
            <person name="Yandava C."/>
            <person name="Alvarado L."/>
            <person name="O'Leary S."/>
            <person name="Szabo L."/>
            <person name="Dean R."/>
            <person name="Schein J."/>
        </authorList>
    </citation>
    <scope>NUCLEOTIDE SEQUENCE</scope>
    <source>
        <strain>CRL 75-36-700-3</strain>
    </source>
</reference>
<gene>
    <name evidence="1" type="ORF">PGTG_17990</name>
</gene>
<dbReference type="VEuPathDB" id="FungiDB:PGTG_17990"/>
<sequence>MALGELSTFQSSDGMDAQNSDIWPLNVLASKRVSVRLSSSMTMFAGSEVLCPPIEFCSGHDPDSSYLSLEGFEEVEAPSSSAFGIRKPVHGLFRASVANRDPCKTTCQSTTGNGLLFKICSFLEAGGQGWQNARTKLSAWAARRPGGGLPCLADLLARCH</sequence>
<evidence type="ECO:0000313" key="2">
    <source>
        <dbReference type="Proteomes" id="UP000008783"/>
    </source>
</evidence>
<dbReference type="RefSeq" id="XP_003336735.2">
    <property type="nucleotide sequence ID" value="XM_003336687.2"/>
</dbReference>
<dbReference type="HOGENOM" id="CLU_1653000_0_0_1"/>
<protein>
    <submittedName>
        <fullName evidence="1">Uncharacterized protein</fullName>
    </submittedName>
</protein>
<accession>E3L6Z1</accession>
<dbReference type="EMBL" id="DS178362">
    <property type="protein sequence ID" value="EFP92316.2"/>
    <property type="molecule type" value="Genomic_DNA"/>
</dbReference>
<evidence type="ECO:0000313" key="1">
    <source>
        <dbReference type="EMBL" id="EFP92316.2"/>
    </source>
</evidence>
<reference evidence="2" key="2">
    <citation type="journal article" date="2011" name="Proc. Natl. Acad. Sci. U.S.A.">
        <title>Obligate biotrophy features unraveled by the genomic analysis of rust fungi.</title>
        <authorList>
            <person name="Duplessis S."/>
            <person name="Cuomo C.A."/>
            <person name="Lin Y.-C."/>
            <person name="Aerts A."/>
            <person name="Tisserant E."/>
            <person name="Veneault-Fourrey C."/>
            <person name="Joly D.L."/>
            <person name="Hacquard S."/>
            <person name="Amselem J."/>
            <person name="Cantarel B.L."/>
            <person name="Chiu R."/>
            <person name="Coutinho P.M."/>
            <person name="Feau N."/>
            <person name="Field M."/>
            <person name="Frey P."/>
            <person name="Gelhaye E."/>
            <person name="Goldberg J."/>
            <person name="Grabherr M.G."/>
            <person name="Kodira C.D."/>
            <person name="Kohler A."/>
            <person name="Kuees U."/>
            <person name="Lindquist E.A."/>
            <person name="Lucas S.M."/>
            <person name="Mago R."/>
            <person name="Mauceli E."/>
            <person name="Morin E."/>
            <person name="Murat C."/>
            <person name="Pangilinan J.L."/>
            <person name="Park R."/>
            <person name="Pearson M."/>
            <person name="Quesneville H."/>
            <person name="Rouhier N."/>
            <person name="Sakthikumar S."/>
            <person name="Salamov A.A."/>
            <person name="Schmutz J."/>
            <person name="Selles B."/>
            <person name="Shapiro H."/>
            <person name="Tanguay P."/>
            <person name="Tuskan G.A."/>
            <person name="Henrissat B."/>
            <person name="Van de Peer Y."/>
            <person name="Rouze P."/>
            <person name="Ellis J.G."/>
            <person name="Dodds P.N."/>
            <person name="Schein J.E."/>
            <person name="Zhong S."/>
            <person name="Hamelin R.C."/>
            <person name="Grigoriev I.V."/>
            <person name="Szabo L.J."/>
            <person name="Martin F."/>
        </authorList>
    </citation>
    <scope>NUCLEOTIDE SEQUENCE [LARGE SCALE GENOMIC DNA]</scope>
    <source>
        <strain evidence="2">CRL 75-36-700-3 / race SCCL</strain>
    </source>
</reference>